<dbReference type="EMBL" id="WEGK01000035">
    <property type="protein sequence ID" value="MQY24411.1"/>
    <property type="molecule type" value="Genomic_DNA"/>
</dbReference>
<proteinExistence type="predicted"/>
<dbReference type="Proteomes" id="UP000438448">
    <property type="component" value="Unassembled WGS sequence"/>
</dbReference>
<protein>
    <submittedName>
        <fullName evidence="2">Uncharacterized protein</fullName>
    </submittedName>
</protein>
<reference evidence="2 3" key="1">
    <citation type="submission" date="2019-10" db="EMBL/GenBank/DDBJ databases">
        <title>Nocardia macrotermitis sp. nov. and Nocardia aurantia sp. nov., isolated from the gut of fungus growing-termite Macrotermes natalensis.</title>
        <authorList>
            <person name="Benndorf R."/>
            <person name="Schwitalla J."/>
            <person name="Martin K."/>
            <person name="De Beer W."/>
            <person name="Kaster A.-K."/>
            <person name="Vollmers J."/>
            <person name="Poulsen M."/>
            <person name="Beemelmanns C."/>
        </authorList>
    </citation>
    <scope>NUCLEOTIDE SEQUENCE [LARGE SCALE GENOMIC DNA]</scope>
    <source>
        <strain evidence="2 3">RB20</strain>
    </source>
</reference>
<comment type="caution">
    <text evidence="2">The sequence shown here is derived from an EMBL/GenBank/DDBJ whole genome shotgun (WGS) entry which is preliminary data.</text>
</comment>
<evidence type="ECO:0000313" key="2">
    <source>
        <dbReference type="EMBL" id="MQY24411.1"/>
    </source>
</evidence>
<evidence type="ECO:0000256" key="1">
    <source>
        <dbReference type="SAM" id="MobiDB-lite"/>
    </source>
</evidence>
<gene>
    <name evidence="2" type="ORF">NRB20_75460</name>
</gene>
<dbReference type="AlphaFoldDB" id="A0A7K0DFU9"/>
<organism evidence="2 3">
    <name type="scientific">Nocardia macrotermitis</name>
    <dbReference type="NCBI Taxonomy" id="2585198"/>
    <lineage>
        <taxon>Bacteria</taxon>
        <taxon>Bacillati</taxon>
        <taxon>Actinomycetota</taxon>
        <taxon>Actinomycetes</taxon>
        <taxon>Mycobacteriales</taxon>
        <taxon>Nocardiaceae</taxon>
        <taxon>Nocardia</taxon>
    </lineage>
</organism>
<evidence type="ECO:0000313" key="3">
    <source>
        <dbReference type="Proteomes" id="UP000438448"/>
    </source>
</evidence>
<sequence length="329" mass="34998">MRILVLPVSFLMAVRTFTTHWNGAFAVVVSTEERVTSEWVDEPSPRAFLVVKIWLKVVAPLRIRFRGFRSWGHRKAPPTWWLGVRASVRVGAACGVVPIGALPDARAGSRAVLVAGSRDPRRSRLEIGPRRAVDGVVEGSCGVANLPPGMRLTRGVLLRGVGFEKKVVCGLSTGPFGSRPVCRRGRAGRGMIGSSGRCCGVTGAVEPSWSRVPRSESVGRFGDEVWGGVIGRVVGWSDEVRGGILRSGRDEETGGPAADSALSLTGKVSTFSFAVTDRVVCGCDEVIGWVVGWSDEVRGGILRSGRDEETGGPASGASPVLWRESAPAK</sequence>
<feature type="region of interest" description="Disordered" evidence="1">
    <location>
        <begin position="303"/>
        <end position="329"/>
    </location>
</feature>
<keyword evidence="3" id="KW-1185">Reference proteome</keyword>
<accession>A0A7K0DFU9</accession>
<name>A0A7K0DFU9_9NOCA</name>